<proteinExistence type="predicted"/>
<dbReference type="EMBL" id="JAWZSR010000001">
    <property type="protein sequence ID" value="MDX8044460.1"/>
    <property type="molecule type" value="Genomic_DNA"/>
</dbReference>
<dbReference type="Proteomes" id="UP001277972">
    <property type="component" value="Unassembled WGS sequence"/>
</dbReference>
<sequence length="147" mass="16733">MKAAIIYTSVTGNTSTLADIIGEKMNQHQVETDLIPVDEFQASQLHDYDIVTIGTYSWDNGDLPMEMEEVFEAFEEEDVKHVTTGVFGTGDSFYPYYCGAVDSFRDMLYVHTNLAVTLKVELTPQDEDLHRCEKFCERLLQEFVVVS</sequence>
<comment type="caution">
    <text evidence="1">The sequence shown here is derived from an EMBL/GenBank/DDBJ whole genome shotgun (WGS) entry which is preliminary data.</text>
</comment>
<evidence type="ECO:0000313" key="2">
    <source>
        <dbReference type="Proteomes" id="UP001277972"/>
    </source>
</evidence>
<name>A0ACC6M0J9_9BACI</name>
<reference evidence="1" key="1">
    <citation type="submission" date="2023-11" db="EMBL/GenBank/DDBJ databases">
        <title>Gracilibacillus pellucida a moderately halophilic bacterium isolated from saline soil in Xinjiang province.</title>
        <authorList>
            <person name="Zhang Z."/>
            <person name="Tan F."/>
            <person name="Wang Y."/>
            <person name="Xia M."/>
        </authorList>
    </citation>
    <scope>NUCLEOTIDE SEQUENCE</scope>
    <source>
        <strain evidence="1">S3-1-1</strain>
    </source>
</reference>
<accession>A0ACC6M0J9</accession>
<organism evidence="1 2">
    <name type="scientific">Gracilibacillus pellucidus</name>
    <dbReference type="NCBI Taxonomy" id="3095368"/>
    <lineage>
        <taxon>Bacteria</taxon>
        <taxon>Bacillati</taxon>
        <taxon>Bacillota</taxon>
        <taxon>Bacilli</taxon>
        <taxon>Bacillales</taxon>
        <taxon>Bacillaceae</taxon>
        <taxon>Gracilibacillus</taxon>
    </lineage>
</organism>
<gene>
    <name evidence="1" type="ORF">SH601_00540</name>
</gene>
<evidence type="ECO:0000313" key="1">
    <source>
        <dbReference type="EMBL" id="MDX8044460.1"/>
    </source>
</evidence>
<protein>
    <submittedName>
        <fullName evidence="1">Flavodoxin domain-containing protein</fullName>
    </submittedName>
</protein>
<keyword evidence="2" id="KW-1185">Reference proteome</keyword>